<dbReference type="AlphaFoldDB" id="A0A7W7LC32"/>
<dbReference type="Proteomes" id="UP000556436">
    <property type="component" value="Unassembled WGS sequence"/>
</dbReference>
<evidence type="ECO:0000313" key="1">
    <source>
        <dbReference type="EMBL" id="MBB4887487.1"/>
    </source>
</evidence>
<evidence type="ECO:0000313" key="2">
    <source>
        <dbReference type="Proteomes" id="UP000556436"/>
    </source>
</evidence>
<reference evidence="1 2" key="1">
    <citation type="submission" date="2020-08" db="EMBL/GenBank/DDBJ databases">
        <title>Genomic Encyclopedia of Type Strains, Phase III (KMG-III): the genomes of soil and plant-associated and newly described type strains.</title>
        <authorList>
            <person name="Whitman W."/>
        </authorList>
    </citation>
    <scope>NUCLEOTIDE SEQUENCE [LARGE SCALE GENOMIC DNA]</scope>
    <source>
        <strain evidence="1 2">CECT 3265</strain>
    </source>
</reference>
<sequence length="91" mass="9712">MATAPRGLAGHLAAHNSVQAVHVGDDCLMRREDYDVDIRAGSAAAHYFSGYTQVAGITLPTEHRILPRTPEGQAPAELLLVTIDLSDISFA</sequence>
<keyword evidence="2" id="KW-1185">Reference proteome</keyword>
<dbReference type="RefSeq" id="WP_184734485.1">
    <property type="nucleotide sequence ID" value="NZ_BMRW01000002.1"/>
</dbReference>
<gene>
    <name evidence="1" type="ORF">FHS38_003541</name>
</gene>
<comment type="caution">
    <text evidence="1">The sequence shown here is derived from an EMBL/GenBank/DDBJ whole genome shotgun (WGS) entry which is preliminary data.</text>
</comment>
<name>A0A7W7LC32_STRNE</name>
<organism evidence="1 2">
    <name type="scientific">Streptomyces netropsis</name>
    <name type="common">Streptoverticillium netropsis</name>
    <dbReference type="NCBI Taxonomy" id="55404"/>
    <lineage>
        <taxon>Bacteria</taxon>
        <taxon>Bacillati</taxon>
        <taxon>Actinomycetota</taxon>
        <taxon>Actinomycetes</taxon>
        <taxon>Kitasatosporales</taxon>
        <taxon>Streptomycetaceae</taxon>
        <taxon>Streptomyces</taxon>
    </lineage>
</organism>
<accession>A0A7W7LC32</accession>
<dbReference type="EMBL" id="JACHJG010000006">
    <property type="protein sequence ID" value="MBB4887487.1"/>
    <property type="molecule type" value="Genomic_DNA"/>
</dbReference>
<protein>
    <submittedName>
        <fullName evidence="1">Uncharacterized protein</fullName>
    </submittedName>
</protein>
<proteinExistence type="predicted"/>